<dbReference type="InterPro" id="IPR002110">
    <property type="entry name" value="Ankyrin_rpt"/>
</dbReference>
<dbReference type="Gene3D" id="1.25.40.20">
    <property type="entry name" value="Ankyrin repeat-containing domain"/>
    <property type="match status" value="1"/>
</dbReference>
<evidence type="ECO:0000256" key="9">
    <source>
        <dbReference type="ARBA" id="ARBA00022801"/>
    </source>
</evidence>
<accession>A0A7I8VQ52</accession>
<dbReference type="InterPro" id="IPR041175">
    <property type="entry name" value="VLRF1/Vms1"/>
</dbReference>
<name>A0A7I8VQ52_9ANNE</name>
<dbReference type="EMBL" id="CAJFCJ010000007">
    <property type="protein sequence ID" value="CAD5117868.1"/>
    <property type="molecule type" value="Genomic_DNA"/>
</dbReference>
<evidence type="ECO:0000256" key="4">
    <source>
        <dbReference type="ARBA" id="ARBA00022722"/>
    </source>
</evidence>
<evidence type="ECO:0000256" key="3">
    <source>
        <dbReference type="ARBA" id="ARBA00022490"/>
    </source>
</evidence>
<dbReference type="InterPro" id="IPR047139">
    <property type="entry name" value="ANKZ1/VMS1"/>
</dbReference>
<dbReference type="PANTHER" id="PTHR16036:SF2">
    <property type="entry name" value="TRNA ENDONUCLEASE ANKZF1"/>
    <property type="match status" value="1"/>
</dbReference>
<dbReference type="GO" id="GO:0004519">
    <property type="term" value="F:endonuclease activity"/>
    <property type="evidence" value="ECO:0007669"/>
    <property type="project" value="UniProtKB-KW"/>
</dbReference>
<keyword evidence="8" id="KW-0863">Zinc-finger</keyword>
<dbReference type="GO" id="GO:0005737">
    <property type="term" value="C:cytoplasm"/>
    <property type="evidence" value="ECO:0007669"/>
    <property type="project" value="UniProtKB-SubCell"/>
</dbReference>
<comment type="domain">
    <text evidence="14">The VLRF1 domain mediates binding to the 60S ribosomal subunit.</text>
</comment>
<dbReference type="GO" id="GO:0036503">
    <property type="term" value="P:ERAD pathway"/>
    <property type="evidence" value="ECO:0007669"/>
    <property type="project" value="TreeGrafter"/>
</dbReference>
<dbReference type="PANTHER" id="PTHR16036">
    <property type="entry name" value="ANKYRIN REPEAT AND ZINC FINGER DOMAIN-CONTAINING PROTEIN 1"/>
    <property type="match status" value="1"/>
</dbReference>
<evidence type="ECO:0000256" key="12">
    <source>
        <dbReference type="ARBA" id="ARBA00023054"/>
    </source>
</evidence>
<dbReference type="InterPro" id="IPR041540">
    <property type="entry name" value="VATC"/>
</dbReference>
<evidence type="ECO:0000256" key="11">
    <source>
        <dbReference type="ARBA" id="ARBA00023043"/>
    </source>
</evidence>
<evidence type="ECO:0000256" key="14">
    <source>
        <dbReference type="PROSITE-ProRule" id="PRU01389"/>
    </source>
</evidence>
<dbReference type="Proteomes" id="UP000549394">
    <property type="component" value="Unassembled WGS sequence"/>
</dbReference>
<dbReference type="AlphaFoldDB" id="A0A7I8VQ52"/>
<feature type="region of interest" description="Disordered" evidence="15">
    <location>
        <begin position="526"/>
        <end position="557"/>
    </location>
</feature>
<protein>
    <submittedName>
        <fullName evidence="17">DgyrCDS6613</fullName>
    </submittedName>
</protein>
<keyword evidence="6" id="KW-0677">Repeat</keyword>
<keyword evidence="18" id="KW-1185">Reference proteome</keyword>
<evidence type="ECO:0000256" key="8">
    <source>
        <dbReference type="ARBA" id="ARBA00022771"/>
    </source>
</evidence>
<feature type="active site" evidence="14">
    <location>
        <position position="223"/>
    </location>
</feature>
<keyword evidence="5" id="KW-0479">Metal-binding</keyword>
<gene>
    <name evidence="17" type="ORF">DGYR_LOCUS6348</name>
</gene>
<evidence type="ECO:0000256" key="5">
    <source>
        <dbReference type="ARBA" id="ARBA00022723"/>
    </source>
</evidence>
<dbReference type="SUPFAM" id="SSF48403">
    <property type="entry name" value="Ankyrin repeat"/>
    <property type="match status" value="1"/>
</dbReference>
<keyword evidence="7 14" id="KW-0255">Endonuclease</keyword>
<evidence type="ECO:0000259" key="16">
    <source>
        <dbReference type="PROSITE" id="PS52044"/>
    </source>
</evidence>
<evidence type="ECO:0000313" key="18">
    <source>
        <dbReference type="Proteomes" id="UP000549394"/>
    </source>
</evidence>
<dbReference type="Pfam" id="PF18826">
    <property type="entry name" value="bVLRF1"/>
    <property type="match status" value="1"/>
</dbReference>
<evidence type="ECO:0000256" key="7">
    <source>
        <dbReference type="ARBA" id="ARBA00022759"/>
    </source>
</evidence>
<comment type="similarity">
    <text evidence="2 14">Belongs to the ANKZF1/VMS1 family.</text>
</comment>
<keyword evidence="9 14" id="KW-0378">Hydrolase</keyword>
<reference evidence="17 18" key="1">
    <citation type="submission" date="2020-08" db="EMBL/GenBank/DDBJ databases">
        <authorList>
            <person name="Hejnol A."/>
        </authorList>
    </citation>
    <scope>NUCLEOTIDE SEQUENCE [LARGE SCALE GENOMIC DNA]</scope>
</reference>
<dbReference type="InterPro" id="IPR036770">
    <property type="entry name" value="Ankyrin_rpt-contain_sf"/>
</dbReference>
<keyword evidence="12" id="KW-0175">Coiled coil</keyword>
<dbReference type="Pfam" id="PF18716">
    <property type="entry name" value="VATC"/>
    <property type="match status" value="1"/>
</dbReference>
<proteinExistence type="inferred from homology"/>
<keyword evidence="3 14" id="KW-0963">Cytoplasm</keyword>
<keyword evidence="11 13" id="KW-0040">ANK repeat</keyword>
<feature type="region of interest" description="Disordered" evidence="15">
    <location>
        <begin position="334"/>
        <end position="379"/>
    </location>
</feature>
<feature type="domain" description="VLRF1" evidence="16">
    <location>
        <begin position="180"/>
        <end position="321"/>
    </location>
</feature>
<evidence type="ECO:0000256" key="15">
    <source>
        <dbReference type="SAM" id="MobiDB-lite"/>
    </source>
</evidence>
<keyword evidence="10" id="KW-0862">Zinc</keyword>
<evidence type="ECO:0000256" key="1">
    <source>
        <dbReference type="ARBA" id="ARBA00004496"/>
    </source>
</evidence>
<feature type="repeat" description="ANK" evidence="13">
    <location>
        <begin position="454"/>
        <end position="486"/>
    </location>
</feature>
<feature type="compositionally biased region" description="Basic and acidic residues" evidence="15">
    <location>
        <begin position="527"/>
        <end position="542"/>
    </location>
</feature>
<organism evidence="17 18">
    <name type="scientific">Dimorphilus gyrociliatus</name>
    <dbReference type="NCBI Taxonomy" id="2664684"/>
    <lineage>
        <taxon>Eukaryota</taxon>
        <taxon>Metazoa</taxon>
        <taxon>Spiralia</taxon>
        <taxon>Lophotrochozoa</taxon>
        <taxon>Annelida</taxon>
        <taxon>Polychaeta</taxon>
        <taxon>Polychaeta incertae sedis</taxon>
        <taxon>Dinophilidae</taxon>
        <taxon>Dimorphilus</taxon>
    </lineage>
</organism>
<dbReference type="OrthoDB" id="429841at2759"/>
<keyword evidence="4 14" id="KW-0540">Nuclease</keyword>
<evidence type="ECO:0000256" key="13">
    <source>
        <dbReference type="PROSITE-ProRule" id="PRU00023"/>
    </source>
</evidence>
<dbReference type="PROSITE" id="PS50088">
    <property type="entry name" value="ANK_REPEAT"/>
    <property type="match status" value="1"/>
</dbReference>
<dbReference type="GO" id="GO:0016787">
    <property type="term" value="F:hydrolase activity"/>
    <property type="evidence" value="ECO:0007669"/>
    <property type="project" value="UniProtKB-KW"/>
</dbReference>
<comment type="caution">
    <text evidence="17">The sequence shown here is derived from an EMBL/GenBank/DDBJ whole genome shotgun (WGS) entry which is preliminary data.</text>
</comment>
<dbReference type="PROSITE" id="PS52044">
    <property type="entry name" value="VLRF1"/>
    <property type="match status" value="1"/>
</dbReference>
<comment type="subcellular location">
    <subcellularLocation>
        <location evidence="1">Cytoplasm</location>
    </subcellularLocation>
</comment>
<evidence type="ECO:0000256" key="2">
    <source>
        <dbReference type="ARBA" id="ARBA00009262"/>
    </source>
</evidence>
<evidence type="ECO:0000256" key="10">
    <source>
        <dbReference type="ARBA" id="ARBA00022833"/>
    </source>
</evidence>
<sequence length="643" mass="74555">MESIDESLSIFTNTFTDHIRNEFEVATVQTAISTDQMKLTGLENTLDLESLKISESMRCNSCDIDLSNRDEQVTHYKSDWHRCNLKRKLKNLEKISEEKFDVADVGDISSISGSDSESELEEIIDESSVQESDHKIRHPRLFLRNKEGKLFSIFHCILYNKKDEPENENDLREIIKGLAIKTKWSIFMLSGGHFAGAVFDKNAMILHKTFHRYVVRAKRGTVQSQHDKKGGHAKSAGANLRRYNEASLTQQIQNILKEWSCDIATSSRIFIRCSMSSRSILFSGKSPVLLKDDKRITHMPFPTRRPTLKEVQRVHAKLSNCLFYSDESVLVRSPPQKVKKSPVRRENIKSNTSKRKKRRNSIDSEEIEKQESSTEDDEDDCITNYNLTAAMETFSTGNLKEYEHSFGNKKEDELKKLRNEIYTYCKYGDESKLKDALKDSKVTKKFLNERFGREDTTFLHTACKNKFENIIVLLLDVGCDPTIRDKSGSYPYVVAQDRQTRNILRKYRTANPTQYDYEKAQIPFALSEEHENEKKEKEAEKRKAQKKAKKDRLKEKKAKEVEIKKEEEERNRYLKLSDREKRALAAERRFATQMTSSSTSSIPVLTRCFQCAIDITGKVPFEYFDFKFCTPKCLKEHKLSNKS</sequence>
<dbReference type="GO" id="GO:0008270">
    <property type="term" value="F:zinc ion binding"/>
    <property type="evidence" value="ECO:0007669"/>
    <property type="project" value="UniProtKB-KW"/>
</dbReference>
<evidence type="ECO:0000256" key="6">
    <source>
        <dbReference type="ARBA" id="ARBA00022737"/>
    </source>
</evidence>
<evidence type="ECO:0000313" key="17">
    <source>
        <dbReference type="EMBL" id="CAD5117868.1"/>
    </source>
</evidence>